<dbReference type="KEGG" id="nmf:NMS_1298"/>
<protein>
    <submittedName>
        <fullName evidence="1">Uncharacterized protein</fullName>
    </submittedName>
</protein>
<name>W8VX49_9FLAO</name>
<evidence type="ECO:0000313" key="2">
    <source>
        <dbReference type="Proteomes" id="UP000031760"/>
    </source>
</evidence>
<dbReference type="EMBL" id="AP014548">
    <property type="protein sequence ID" value="BAO55307.1"/>
    <property type="molecule type" value="Genomic_DNA"/>
</dbReference>
<dbReference type="STRING" id="1454201.NMS_1298"/>
<keyword evidence="2" id="KW-1185">Reference proteome</keyword>
<proteinExistence type="predicted"/>
<dbReference type="HOGENOM" id="CLU_3236770_0_0_10"/>
<reference evidence="1 2" key="1">
    <citation type="journal article" date="2014" name="Proc. Natl. Acad. Sci. U.S.A.">
        <title>Functional characterization of flavobacteria rhodopsins reveals a unique class of light-driven chloride pump in bacteria.</title>
        <authorList>
            <person name="Yoshizawa S."/>
            <person name="Kumagai Y."/>
            <person name="Kim H."/>
            <person name="Ogura Y."/>
            <person name="Hayashi T."/>
            <person name="Iwasaki W."/>
            <person name="DeLong E.F."/>
            <person name="Kogure K."/>
        </authorList>
    </citation>
    <scope>NUCLEOTIDE SEQUENCE [LARGE SCALE GENOMIC DNA]</scope>
    <source>
        <strain evidence="1 2">S1-08</strain>
    </source>
</reference>
<sequence>MFILITLSRKRKQHQLLRYKTKKGDTKSPIFYFLIPNSLINSR</sequence>
<accession>W8VX49</accession>
<organism evidence="1 2">
    <name type="scientific">Nonlabens marinus S1-08</name>
    <dbReference type="NCBI Taxonomy" id="1454201"/>
    <lineage>
        <taxon>Bacteria</taxon>
        <taxon>Pseudomonadati</taxon>
        <taxon>Bacteroidota</taxon>
        <taxon>Flavobacteriia</taxon>
        <taxon>Flavobacteriales</taxon>
        <taxon>Flavobacteriaceae</taxon>
        <taxon>Nonlabens</taxon>
    </lineage>
</organism>
<gene>
    <name evidence="1" type="ORF">NMS_1298</name>
</gene>
<dbReference type="Proteomes" id="UP000031760">
    <property type="component" value="Chromosome"/>
</dbReference>
<dbReference type="AlphaFoldDB" id="W8VX49"/>
<evidence type="ECO:0000313" key="1">
    <source>
        <dbReference type="EMBL" id="BAO55307.1"/>
    </source>
</evidence>